<feature type="region of interest" description="Disordered" evidence="1">
    <location>
        <begin position="100"/>
        <end position="120"/>
    </location>
</feature>
<keyword evidence="2" id="KW-0472">Membrane</keyword>
<accession>A0A411CQQ5</accession>
<organism evidence="3 4">
    <name type="scientific">Arthrobacter phage Sonali</name>
    <dbReference type="NCBI Taxonomy" id="2510495"/>
    <lineage>
        <taxon>Viruses</taxon>
        <taxon>Duplodnaviria</taxon>
        <taxon>Heunggongvirae</taxon>
        <taxon>Uroviricota</taxon>
        <taxon>Caudoviricetes</taxon>
        <taxon>Sonalivirus</taxon>
        <taxon>Sonalivirus sonali</taxon>
    </lineage>
</organism>
<protein>
    <submittedName>
        <fullName evidence="3">Membrane protein</fullName>
    </submittedName>
</protein>
<gene>
    <name evidence="3" type="primary">24</name>
    <name evidence="3" type="ORF">SEA_SONALI_24</name>
</gene>
<evidence type="ECO:0000256" key="1">
    <source>
        <dbReference type="SAM" id="MobiDB-lite"/>
    </source>
</evidence>
<evidence type="ECO:0000313" key="4">
    <source>
        <dbReference type="Proteomes" id="UP000289206"/>
    </source>
</evidence>
<feature type="transmembrane region" description="Helical" evidence="2">
    <location>
        <begin position="6"/>
        <end position="26"/>
    </location>
</feature>
<evidence type="ECO:0000256" key="2">
    <source>
        <dbReference type="SAM" id="Phobius"/>
    </source>
</evidence>
<reference evidence="3 4" key="1">
    <citation type="submission" date="2019-01" db="EMBL/GenBank/DDBJ databases">
        <authorList>
            <person name="Adair T.L."/>
            <person name="Lucas L.G."/>
            <person name="Young A.M."/>
            <person name="Antrich S.C."/>
            <person name="Baird A.G."/>
            <person name="Dunn E.L."/>
            <person name="Fernandes B.I."/>
            <person name="Fraley E.G."/>
            <person name="Ghanem A.X."/>
            <person name="Gilbert M.G."/>
            <person name="Morris T.B."/>
            <person name="Nortch B.D."/>
            <person name="Overcash M.E."/>
            <person name="Pavleszek K.E."/>
            <person name="Pellegrini L.I.O."/>
            <person name="Pham L.T."/>
            <person name="Rule L.S."/>
            <person name="Schultz E.M."/>
            <person name="Smith J."/>
            <person name="Thong B.J."/>
            <person name="Turner H.A."/>
            <person name="Walker G."/>
            <person name="Whitaker Z.J."/>
            <person name="Wilsey R.N."/>
            <person name="Yanney R.L."/>
            <person name="Klyczek K."/>
            <person name="Garlena R.A."/>
            <person name="Russell D.A."/>
            <person name="Pope W.H."/>
            <person name="Jacobs-Sera D."/>
            <person name="Hatfull G.F."/>
        </authorList>
    </citation>
    <scope>NUCLEOTIDE SEQUENCE [LARGE SCALE GENOMIC DNA]</scope>
</reference>
<feature type="transmembrane region" description="Helical" evidence="2">
    <location>
        <begin position="69"/>
        <end position="87"/>
    </location>
</feature>
<dbReference type="EMBL" id="MK411746">
    <property type="protein sequence ID" value="QAY16136.1"/>
    <property type="molecule type" value="Genomic_DNA"/>
</dbReference>
<proteinExistence type="predicted"/>
<evidence type="ECO:0000313" key="3">
    <source>
        <dbReference type="EMBL" id="QAY16136.1"/>
    </source>
</evidence>
<keyword evidence="2" id="KW-1133">Transmembrane helix</keyword>
<dbReference type="GeneID" id="55011115"/>
<feature type="transmembrane region" description="Helical" evidence="2">
    <location>
        <begin position="38"/>
        <end position="57"/>
    </location>
</feature>
<dbReference type="RefSeq" id="YP_009819697.1">
    <property type="nucleotide sequence ID" value="NC_048152.1"/>
</dbReference>
<keyword evidence="2" id="KW-0812">Transmembrane</keyword>
<keyword evidence="4" id="KW-1185">Reference proteome</keyword>
<name>A0A411CQQ5_9CAUD</name>
<sequence>MITFHLDGWYIAQLVAQVGLPFLVALVTTKVSKPSDKFLLLTGLTLVLTGLTGALDAHDKGQPYDLGKGLVDAAGAFLVTIAAHFGLDKIGLLNKATNDYGRTVSEDPEPEPSPDAPLADVIDINRPATDQASSGTAPAVPPAEMLRLFAR</sequence>
<dbReference type="KEGG" id="vg:55011115"/>
<dbReference type="Proteomes" id="UP000289206">
    <property type="component" value="Segment"/>
</dbReference>